<evidence type="ECO:0000313" key="2">
    <source>
        <dbReference type="Proteomes" id="UP001165083"/>
    </source>
</evidence>
<dbReference type="Proteomes" id="UP001165083">
    <property type="component" value="Unassembled WGS sequence"/>
</dbReference>
<dbReference type="OrthoDB" id="75869at2759"/>
<sequence>MTGHSEPGGLQIVQPQWKENSEFAFDWYQYRAKKAGVLRLIGINTNLSRNSLDELVYYDRSYVLMKRVAAIWRAHSSKRKQCWRLQKLEAKALQYPSGKCNVMHVAEPHTENTATTNDYDNFRDADVQDTYLLTIDEHKHFWRRPLRLPLLWEGEAPNSLLCWTTGERQEVWDILNEMKESVCLASEVINVPCPEKESIIHDLSEDLENKNEFIDLINDAETTKKKHVAASLIQRVFARRRGLHRANSQNEAKRRHMRRLSIAILRVYFWFLGLMMKELSRSRAKKTVFLLRYNTADEVISNAAFEEGTIVHEVSSDRKRKQQLAKVQIHRFLVLKVNPYIMKKREMMVQRLQRWWKRKTYIQKWRELAANALLFHLEHIASTRIQRVYRHRRTDRLSRASKEKHALKKVGRALTRWLCLRQTMREERRCDNTSVHSLDVLESLPPQDEHLEEILENHGIQLYFQGDFWNAASILERLSELRKGNLNRDLQLKLAYSHHITWYTSYDNFNLLRAHDLYCNALEAPVGSKQASYPDASILHDLAIIMMHMEHFGDSLRLLAKLIEYFAQQPQFPLWLLLAGVQLQQQGEWEQSVVYLTYLHDIPPLPYLERDILVLCAIGYEQLALAAPNMPEARKTNFLFAKEAWRAALRQWNLEIIANEGTSSTSMKHARGNGRASMCTQKWELLINLGQRALEQGHYLVACRVFIYALNHDRSVLINDAHQAVWWSLADAFRHLGHLDLYLNAAQRSQITASNQAKVDEEEREFWRESAEQQACSFETELKTISTLTKLQQLGKH</sequence>
<dbReference type="Gene3D" id="1.25.40.10">
    <property type="entry name" value="Tetratricopeptide repeat domain"/>
    <property type="match status" value="1"/>
</dbReference>
<accession>A0A9W6TD23</accession>
<organism evidence="1 2">
    <name type="scientific">Phytophthora lilii</name>
    <dbReference type="NCBI Taxonomy" id="2077276"/>
    <lineage>
        <taxon>Eukaryota</taxon>
        <taxon>Sar</taxon>
        <taxon>Stramenopiles</taxon>
        <taxon>Oomycota</taxon>
        <taxon>Peronosporomycetes</taxon>
        <taxon>Peronosporales</taxon>
        <taxon>Peronosporaceae</taxon>
        <taxon>Phytophthora</taxon>
    </lineage>
</organism>
<reference evidence="1" key="1">
    <citation type="submission" date="2023-04" db="EMBL/GenBank/DDBJ databases">
        <title>Phytophthora lilii NBRC 32176.</title>
        <authorList>
            <person name="Ichikawa N."/>
            <person name="Sato H."/>
            <person name="Tonouchi N."/>
        </authorList>
    </citation>
    <scope>NUCLEOTIDE SEQUENCE</scope>
    <source>
        <strain evidence="1">NBRC 32176</strain>
    </source>
</reference>
<keyword evidence="2" id="KW-1185">Reference proteome</keyword>
<dbReference type="InterPro" id="IPR011990">
    <property type="entry name" value="TPR-like_helical_dom_sf"/>
</dbReference>
<proteinExistence type="predicted"/>
<dbReference type="EMBL" id="BSXW01000058">
    <property type="protein sequence ID" value="GMF10939.1"/>
    <property type="molecule type" value="Genomic_DNA"/>
</dbReference>
<protein>
    <submittedName>
        <fullName evidence="1">Unnamed protein product</fullName>
    </submittedName>
</protein>
<evidence type="ECO:0000313" key="1">
    <source>
        <dbReference type="EMBL" id="GMF10939.1"/>
    </source>
</evidence>
<gene>
    <name evidence="1" type="ORF">Plil01_000169400</name>
</gene>
<dbReference type="SUPFAM" id="SSF48452">
    <property type="entry name" value="TPR-like"/>
    <property type="match status" value="1"/>
</dbReference>
<name>A0A9W6TD23_9STRA</name>
<dbReference type="AlphaFoldDB" id="A0A9W6TD23"/>
<comment type="caution">
    <text evidence="1">The sequence shown here is derived from an EMBL/GenBank/DDBJ whole genome shotgun (WGS) entry which is preliminary data.</text>
</comment>